<dbReference type="SMART" id="SM00382">
    <property type="entry name" value="AAA"/>
    <property type="match status" value="1"/>
</dbReference>
<evidence type="ECO:0000256" key="11">
    <source>
        <dbReference type="ARBA" id="ARBA00022833"/>
    </source>
</evidence>
<dbReference type="Proteomes" id="UP000277204">
    <property type="component" value="Unassembled WGS sequence"/>
</dbReference>
<dbReference type="InterPro" id="IPR018525">
    <property type="entry name" value="MCM_CS"/>
</dbReference>
<dbReference type="GO" id="GO:0042555">
    <property type="term" value="C:MCM complex"/>
    <property type="evidence" value="ECO:0007669"/>
    <property type="project" value="InterPro"/>
</dbReference>
<dbReference type="PROSITE" id="PS00847">
    <property type="entry name" value="MCM_1"/>
    <property type="match status" value="1"/>
</dbReference>
<reference evidence="18 19" key="1">
    <citation type="submission" date="2018-11" db="EMBL/GenBank/DDBJ databases">
        <authorList>
            <consortium name="Pathogen Informatics"/>
        </authorList>
    </citation>
    <scope>NUCLEOTIDE SEQUENCE [LARGE SCALE GENOMIC DNA]</scope>
    <source>
        <strain evidence="18 19">Zambia</strain>
    </source>
</reference>
<evidence type="ECO:0000256" key="2">
    <source>
        <dbReference type="ARBA" id="ARBA00008010"/>
    </source>
</evidence>
<dbReference type="AlphaFoldDB" id="A0A3P8FMH7"/>
<evidence type="ECO:0000256" key="8">
    <source>
        <dbReference type="ARBA" id="ARBA00022771"/>
    </source>
</evidence>
<dbReference type="Pfam" id="PF00493">
    <property type="entry name" value="MCM"/>
    <property type="match status" value="1"/>
</dbReference>
<dbReference type="InterPro" id="IPR033762">
    <property type="entry name" value="MCM_OB"/>
</dbReference>
<keyword evidence="14" id="KW-0539">Nucleus</keyword>
<dbReference type="EC" id="3.6.4.12" evidence="3"/>
<dbReference type="InterPro" id="IPR012340">
    <property type="entry name" value="NA-bd_OB-fold"/>
</dbReference>
<comment type="similarity">
    <text evidence="2">Belongs to the MCM family.</text>
</comment>
<evidence type="ECO:0000256" key="1">
    <source>
        <dbReference type="ARBA" id="ARBA00004123"/>
    </source>
</evidence>
<dbReference type="InterPro" id="IPR031327">
    <property type="entry name" value="MCM"/>
</dbReference>
<evidence type="ECO:0000256" key="9">
    <source>
        <dbReference type="ARBA" id="ARBA00022801"/>
    </source>
</evidence>
<dbReference type="GO" id="GO:0016787">
    <property type="term" value="F:hydrolase activity"/>
    <property type="evidence" value="ECO:0007669"/>
    <property type="project" value="UniProtKB-KW"/>
</dbReference>
<dbReference type="GO" id="GO:0000727">
    <property type="term" value="P:double-strand break repair via break-induced replication"/>
    <property type="evidence" value="ECO:0007669"/>
    <property type="project" value="TreeGrafter"/>
</dbReference>
<dbReference type="InterPro" id="IPR059098">
    <property type="entry name" value="WHD_MCM2"/>
</dbReference>
<dbReference type="Gene3D" id="2.40.50.140">
    <property type="entry name" value="Nucleic acid-binding proteins"/>
    <property type="match status" value="1"/>
</dbReference>
<dbReference type="CDD" id="cd17753">
    <property type="entry name" value="MCM2"/>
    <property type="match status" value="1"/>
</dbReference>
<dbReference type="GO" id="GO:0017116">
    <property type="term" value="F:single-stranded DNA helicase activity"/>
    <property type="evidence" value="ECO:0007669"/>
    <property type="project" value="TreeGrafter"/>
</dbReference>
<keyword evidence="19" id="KW-1185">Reference proteome</keyword>
<dbReference type="PRINTS" id="PR01657">
    <property type="entry name" value="MCMFAMILY"/>
</dbReference>
<dbReference type="PANTHER" id="PTHR11630:SF44">
    <property type="entry name" value="DNA REPLICATION LICENSING FACTOR MCM2"/>
    <property type="match status" value="1"/>
</dbReference>
<dbReference type="Gene3D" id="3.30.1640.10">
    <property type="entry name" value="mini-chromosome maintenance (MCM) complex, chain A, domain 1"/>
    <property type="match status" value="1"/>
</dbReference>
<evidence type="ECO:0000313" key="19">
    <source>
        <dbReference type="Proteomes" id="UP000277204"/>
    </source>
</evidence>
<dbReference type="FunFam" id="3.40.50.300:FF:000138">
    <property type="entry name" value="DNA helicase"/>
    <property type="match status" value="1"/>
</dbReference>
<feature type="domain" description="MCM C-terminal AAA(+) ATPase" evidence="17">
    <location>
        <begin position="383"/>
        <end position="589"/>
    </location>
</feature>
<organism evidence="18 19">
    <name type="scientific">Schistosoma margrebowiei</name>
    <dbReference type="NCBI Taxonomy" id="48269"/>
    <lineage>
        <taxon>Eukaryota</taxon>
        <taxon>Metazoa</taxon>
        <taxon>Spiralia</taxon>
        <taxon>Lophotrochozoa</taxon>
        <taxon>Platyhelminthes</taxon>
        <taxon>Trematoda</taxon>
        <taxon>Digenea</taxon>
        <taxon>Strigeidida</taxon>
        <taxon>Schistosomatoidea</taxon>
        <taxon>Schistosomatidae</taxon>
        <taxon>Schistosoma</taxon>
    </lineage>
</organism>
<dbReference type="GO" id="GO:0005634">
    <property type="term" value="C:nucleus"/>
    <property type="evidence" value="ECO:0007669"/>
    <property type="project" value="UniProtKB-SubCell"/>
</dbReference>
<keyword evidence="12" id="KW-0067">ATP-binding</keyword>
<protein>
    <recommendedName>
        <fullName evidence="4">DNA replication licensing factor MCM2</fullName>
        <ecNumber evidence="3">3.6.4.12</ecNumber>
    </recommendedName>
</protein>
<dbReference type="InterPro" id="IPR008045">
    <property type="entry name" value="MCM2"/>
</dbReference>
<dbReference type="GO" id="GO:0043138">
    <property type="term" value="F:3'-5' DNA helicase activity"/>
    <property type="evidence" value="ECO:0007669"/>
    <property type="project" value="TreeGrafter"/>
</dbReference>
<name>A0A3P8FMH7_9TREM</name>
<sequence length="811" mass="92021">MGDDNLDEEEESGENLFGDDMERDYRLTSMRQKRNYHRMLALKLNEEEEEIIPARRRRIAERVAAGDEGDLEPEGVLESIENLEDMKGMSVVEWVQQPVTRQEIKNRFKAFLRTFLDENDRNVYAERIVQMARENKHSLHIDYQHLASAEQVLAYFLPEAPQHVLEIFDEAAREVTLTRFPRYDRITNRVHVRINDLPLIEDLRCLRHFHLNQLIRTCGVVTSSSGVLPQLSVVRYNCTKCGCLLGPFVQNQTGSEVKPSTCPDCQSGGPFELCMEQTVYRNYQRITIQESPGKVPAGRLPRSKDAILLDDLVDSCKPGDEIELTGVYTHSYDGSLNTKHGFPVFATVILANNVVRKDDKVAVGTLTDEDTRAILKLSRDERIGDRIFASIAPSVYGHEDIKRGIALALFGGEPKNPGGKHKVRGDINVLLCGDPGTAKSQFLKCVEQLAPRSVFTTGQGASAVGLTAYVTRSPMSREWTLEAGALVLADRGVCLIDEFDKMNDQDRTSIHEAMEQQSISISKAGIVTSLQARCTIVAAANPIGGRYDPSMTFSDNVDLSEPILSRFDVLCVVRDAVDPIQDEMLARFVVGSHMRHHPNMTLEERVALNDQLAERGVPRSGSYELLKKYILYAKDRIHPKLNQMDQDKVAAAYADLRRESMVTGSLPITVRHIESVIRLSEAHARLHLREFVNDDDVNMALRVMLESFVSTQKFSVMKSMRQTFSRFLSYRRDNQELLLFLLKQLVQDRLAFERVRHAGSQEWRIEVTEREFAERAKQINISSVRAFLQSDLFKSHHFVYDVSRKVIVHTV</sequence>
<gene>
    <name evidence="18" type="ORF">SMRZ_LOCUS16175</name>
</gene>
<dbReference type="Gene3D" id="2.20.28.10">
    <property type="match status" value="1"/>
</dbReference>
<keyword evidence="13" id="KW-0238">DNA-binding</keyword>
<dbReference type="Pfam" id="PF17207">
    <property type="entry name" value="MCM_OB"/>
    <property type="match status" value="1"/>
</dbReference>
<dbReference type="InterPro" id="IPR003593">
    <property type="entry name" value="AAA+_ATPase"/>
</dbReference>
<dbReference type="PRINTS" id="PR01658">
    <property type="entry name" value="MCMPROTEIN2"/>
</dbReference>
<keyword evidence="7" id="KW-0547">Nucleotide-binding</keyword>
<dbReference type="GO" id="GO:0008270">
    <property type="term" value="F:zinc ion binding"/>
    <property type="evidence" value="ECO:0007669"/>
    <property type="project" value="UniProtKB-KW"/>
</dbReference>
<dbReference type="Pfam" id="PF23669">
    <property type="entry name" value="WHD_MCM2"/>
    <property type="match status" value="1"/>
</dbReference>
<dbReference type="InterPro" id="IPR001208">
    <property type="entry name" value="MCM_dom"/>
</dbReference>
<evidence type="ECO:0000256" key="16">
    <source>
        <dbReference type="SAM" id="MobiDB-lite"/>
    </source>
</evidence>
<keyword evidence="8" id="KW-0863">Zinc-finger</keyword>
<comment type="subcellular location">
    <subcellularLocation>
        <location evidence="1">Nucleus</location>
    </subcellularLocation>
</comment>
<dbReference type="EMBL" id="UZAI01017078">
    <property type="protein sequence ID" value="VDP20186.1"/>
    <property type="molecule type" value="Genomic_DNA"/>
</dbReference>
<dbReference type="GO" id="GO:0005524">
    <property type="term" value="F:ATP binding"/>
    <property type="evidence" value="ECO:0007669"/>
    <property type="project" value="UniProtKB-KW"/>
</dbReference>
<evidence type="ECO:0000256" key="15">
    <source>
        <dbReference type="ARBA" id="ARBA00023306"/>
    </source>
</evidence>
<evidence type="ECO:0000256" key="7">
    <source>
        <dbReference type="ARBA" id="ARBA00022741"/>
    </source>
</evidence>
<dbReference type="SUPFAM" id="SSF50249">
    <property type="entry name" value="Nucleic acid-binding proteins"/>
    <property type="match status" value="1"/>
</dbReference>
<evidence type="ECO:0000256" key="3">
    <source>
        <dbReference type="ARBA" id="ARBA00012551"/>
    </source>
</evidence>
<evidence type="ECO:0000256" key="10">
    <source>
        <dbReference type="ARBA" id="ARBA00022806"/>
    </source>
</evidence>
<dbReference type="GO" id="GO:0003697">
    <property type="term" value="F:single-stranded DNA binding"/>
    <property type="evidence" value="ECO:0007669"/>
    <property type="project" value="TreeGrafter"/>
</dbReference>
<evidence type="ECO:0000256" key="14">
    <source>
        <dbReference type="ARBA" id="ARBA00023242"/>
    </source>
</evidence>
<evidence type="ECO:0000313" key="18">
    <source>
        <dbReference type="EMBL" id="VDP20186.1"/>
    </source>
</evidence>
<dbReference type="Gene3D" id="3.40.50.300">
    <property type="entry name" value="P-loop containing nucleotide triphosphate hydrolases"/>
    <property type="match status" value="1"/>
</dbReference>
<keyword evidence="9" id="KW-0378">Hydrolase</keyword>
<dbReference type="InterPro" id="IPR027417">
    <property type="entry name" value="P-loop_NTPase"/>
</dbReference>
<dbReference type="PANTHER" id="PTHR11630">
    <property type="entry name" value="DNA REPLICATION LICENSING FACTOR MCM FAMILY MEMBER"/>
    <property type="match status" value="1"/>
</dbReference>
<feature type="region of interest" description="Disordered" evidence="16">
    <location>
        <begin position="1"/>
        <end position="22"/>
    </location>
</feature>
<dbReference type="InterPro" id="IPR027925">
    <property type="entry name" value="MCM_N"/>
</dbReference>
<keyword evidence="5" id="KW-0235">DNA replication</keyword>
<dbReference type="GO" id="GO:1902975">
    <property type="term" value="P:mitotic DNA replication initiation"/>
    <property type="evidence" value="ECO:0007669"/>
    <property type="project" value="TreeGrafter"/>
</dbReference>
<dbReference type="Pfam" id="PF14551">
    <property type="entry name" value="MCM_N"/>
    <property type="match status" value="1"/>
</dbReference>
<dbReference type="PROSITE" id="PS50051">
    <property type="entry name" value="MCM_2"/>
    <property type="match status" value="1"/>
</dbReference>
<accession>A0A3P8FMH7</accession>
<evidence type="ECO:0000256" key="5">
    <source>
        <dbReference type="ARBA" id="ARBA00022705"/>
    </source>
</evidence>
<evidence type="ECO:0000256" key="6">
    <source>
        <dbReference type="ARBA" id="ARBA00022723"/>
    </source>
</evidence>
<dbReference type="Pfam" id="PF17855">
    <property type="entry name" value="MCM_lid"/>
    <property type="match status" value="1"/>
</dbReference>
<evidence type="ECO:0000256" key="4">
    <source>
        <dbReference type="ARBA" id="ARBA00018925"/>
    </source>
</evidence>
<dbReference type="SUPFAM" id="SSF52540">
    <property type="entry name" value="P-loop containing nucleoside triphosphate hydrolases"/>
    <property type="match status" value="1"/>
</dbReference>
<evidence type="ECO:0000256" key="13">
    <source>
        <dbReference type="ARBA" id="ARBA00023125"/>
    </source>
</evidence>
<proteinExistence type="inferred from homology"/>
<dbReference type="InterPro" id="IPR041562">
    <property type="entry name" value="MCM_lid"/>
</dbReference>
<evidence type="ECO:0000256" key="12">
    <source>
        <dbReference type="ARBA" id="ARBA00022840"/>
    </source>
</evidence>
<keyword evidence="6" id="KW-0479">Metal-binding</keyword>
<keyword evidence="10" id="KW-0347">Helicase</keyword>
<keyword evidence="11" id="KW-0862">Zinc</keyword>
<keyword evidence="15" id="KW-0131">Cell cycle</keyword>
<evidence type="ECO:0000259" key="17">
    <source>
        <dbReference type="PROSITE" id="PS50051"/>
    </source>
</evidence>
<dbReference type="SMART" id="SM00350">
    <property type="entry name" value="MCM"/>
    <property type="match status" value="1"/>
</dbReference>